<accession>A0A923KZF1</accession>
<dbReference type="EMBL" id="JACOGG010000011">
    <property type="protein sequence ID" value="MBC3935960.1"/>
    <property type="molecule type" value="Genomic_DNA"/>
</dbReference>
<feature type="coiled-coil region" evidence="1">
    <location>
        <begin position="31"/>
        <end position="72"/>
    </location>
</feature>
<dbReference type="RefSeq" id="WP_186881528.1">
    <property type="nucleotide sequence ID" value="NZ_JACOGG010000011.1"/>
</dbReference>
<dbReference type="Proteomes" id="UP000612361">
    <property type="component" value="Unassembled WGS sequence"/>
</dbReference>
<gene>
    <name evidence="2" type="ORF">H8K47_11360</name>
</gene>
<reference evidence="2" key="1">
    <citation type="submission" date="2020-08" db="EMBL/GenBank/DDBJ databases">
        <title>Novel species isolated from subtropical streams in China.</title>
        <authorList>
            <person name="Lu H."/>
        </authorList>
    </citation>
    <scope>NUCLEOTIDE SEQUENCE</scope>
    <source>
        <strain evidence="2">CY7W</strain>
    </source>
</reference>
<evidence type="ECO:0000313" key="2">
    <source>
        <dbReference type="EMBL" id="MBC3935960.1"/>
    </source>
</evidence>
<evidence type="ECO:0000256" key="1">
    <source>
        <dbReference type="SAM" id="Coils"/>
    </source>
</evidence>
<proteinExistence type="predicted"/>
<evidence type="ECO:0000313" key="3">
    <source>
        <dbReference type="Proteomes" id="UP000612361"/>
    </source>
</evidence>
<comment type="caution">
    <text evidence="2">The sequence shown here is derived from an EMBL/GenBank/DDBJ whole genome shotgun (WGS) entry which is preliminary data.</text>
</comment>
<organism evidence="2 3">
    <name type="scientific">Undibacterium rugosum</name>
    <dbReference type="NCBI Taxonomy" id="2762291"/>
    <lineage>
        <taxon>Bacteria</taxon>
        <taxon>Pseudomonadati</taxon>
        <taxon>Pseudomonadota</taxon>
        <taxon>Betaproteobacteria</taxon>
        <taxon>Burkholderiales</taxon>
        <taxon>Oxalobacteraceae</taxon>
        <taxon>Undibacterium</taxon>
    </lineage>
</organism>
<dbReference type="AlphaFoldDB" id="A0A923KZF1"/>
<protein>
    <submittedName>
        <fullName evidence="2">Uncharacterized protein</fullName>
    </submittedName>
</protein>
<keyword evidence="3" id="KW-1185">Reference proteome</keyword>
<keyword evidence="1" id="KW-0175">Coiled coil</keyword>
<sequence>MTHGNTSWQEFGQTFVDQSRELNQKVTDEILERTERALVSAKEKIKQTEEVNEILKLRVEKAEQEARDVKALLSRPMREIAEISGDFQKAYEQQQQILANWILSQKAYRETAVQLGIAVGKTAEEVQDLVTQNANAVLENRTEHGNDSNTNPLVKEYASTILAIRKKNGEV</sequence>
<name>A0A923KZF1_9BURK</name>